<evidence type="ECO:0000313" key="2">
    <source>
        <dbReference type="Proteomes" id="UP000541444"/>
    </source>
</evidence>
<gene>
    <name evidence="1" type="ORF">GIB67_037648</name>
</gene>
<dbReference type="EMBL" id="JACGCM010002050">
    <property type="protein sequence ID" value="KAF6145615.1"/>
    <property type="molecule type" value="Genomic_DNA"/>
</dbReference>
<name>A0A7J7LSG9_9MAGN</name>
<accession>A0A7J7LSG9</accession>
<keyword evidence="2" id="KW-1185">Reference proteome</keyword>
<dbReference type="AlphaFoldDB" id="A0A7J7LSG9"/>
<sequence length="116" mass="13986">MALLKFREALDNYKGDDVVWDPYKDKIDFAHGFKEINYFYGALASLDHVQPYYPNKVMWQFLREQGIPIKPLCPEVSNLWISEEPRKYNLKYEWVDCFSTKKWDDWVLKMAVKGRR</sequence>
<dbReference type="Proteomes" id="UP000541444">
    <property type="component" value="Unassembled WGS sequence"/>
</dbReference>
<comment type="caution">
    <text evidence="1">The sequence shown here is derived from an EMBL/GenBank/DDBJ whole genome shotgun (WGS) entry which is preliminary data.</text>
</comment>
<evidence type="ECO:0000313" key="1">
    <source>
        <dbReference type="EMBL" id="KAF6145615.1"/>
    </source>
</evidence>
<organism evidence="1 2">
    <name type="scientific">Kingdonia uniflora</name>
    <dbReference type="NCBI Taxonomy" id="39325"/>
    <lineage>
        <taxon>Eukaryota</taxon>
        <taxon>Viridiplantae</taxon>
        <taxon>Streptophyta</taxon>
        <taxon>Embryophyta</taxon>
        <taxon>Tracheophyta</taxon>
        <taxon>Spermatophyta</taxon>
        <taxon>Magnoliopsida</taxon>
        <taxon>Ranunculales</taxon>
        <taxon>Circaeasteraceae</taxon>
        <taxon>Kingdonia</taxon>
    </lineage>
</organism>
<reference evidence="1 2" key="1">
    <citation type="journal article" date="2020" name="IScience">
        <title>Genome Sequencing of the Endangered Kingdonia uniflora (Circaeasteraceae, Ranunculales) Reveals Potential Mechanisms of Evolutionary Specialization.</title>
        <authorList>
            <person name="Sun Y."/>
            <person name="Deng T."/>
            <person name="Zhang A."/>
            <person name="Moore M.J."/>
            <person name="Landis J.B."/>
            <person name="Lin N."/>
            <person name="Zhang H."/>
            <person name="Zhang X."/>
            <person name="Huang J."/>
            <person name="Zhang X."/>
            <person name="Sun H."/>
            <person name="Wang H."/>
        </authorList>
    </citation>
    <scope>NUCLEOTIDE SEQUENCE [LARGE SCALE GENOMIC DNA]</scope>
    <source>
        <strain evidence="1">TB1705</strain>
        <tissue evidence="1">Leaf</tissue>
    </source>
</reference>
<proteinExistence type="predicted"/>
<feature type="non-terminal residue" evidence="1">
    <location>
        <position position="1"/>
    </location>
</feature>
<protein>
    <submittedName>
        <fullName evidence="1">Uncharacterized protein</fullName>
    </submittedName>
</protein>